<dbReference type="AlphaFoldDB" id="A0A5K7ZLX3"/>
<keyword evidence="1" id="KW-0812">Transmembrane</keyword>
<dbReference type="EMBL" id="AP021875">
    <property type="protein sequence ID" value="BBO77047.1"/>
    <property type="molecule type" value="Genomic_DNA"/>
</dbReference>
<name>A0A5K7ZLX3_9BACT</name>
<dbReference type="Proteomes" id="UP000427769">
    <property type="component" value="Chromosome"/>
</dbReference>
<keyword evidence="1" id="KW-0472">Membrane</keyword>
<protein>
    <submittedName>
        <fullName evidence="2">Uncharacterized protein</fullName>
    </submittedName>
</protein>
<accession>A0A5K7ZLX3</accession>
<gene>
    <name evidence="2" type="ORF">DSCW_44640</name>
</gene>
<evidence type="ECO:0000256" key="1">
    <source>
        <dbReference type="SAM" id="Phobius"/>
    </source>
</evidence>
<evidence type="ECO:0000313" key="2">
    <source>
        <dbReference type="EMBL" id="BBO77047.1"/>
    </source>
</evidence>
<proteinExistence type="predicted"/>
<feature type="transmembrane region" description="Helical" evidence="1">
    <location>
        <begin position="59"/>
        <end position="78"/>
    </location>
</feature>
<keyword evidence="3" id="KW-1185">Reference proteome</keyword>
<reference evidence="2 3" key="1">
    <citation type="submission" date="2019-11" db="EMBL/GenBank/DDBJ databases">
        <title>Comparative genomics of hydrocarbon-degrading Desulfosarcina strains.</title>
        <authorList>
            <person name="Watanabe M."/>
            <person name="Kojima H."/>
            <person name="Fukui M."/>
        </authorList>
    </citation>
    <scope>NUCLEOTIDE SEQUENCE [LARGE SCALE GENOMIC DNA]</scope>
    <source>
        <strain evidence="2 3">PP31</strain>
    </source>
</reference>
<keyword evidence="1" id="KW-1133">Transmembrane helix</keyword>
<organism evidence="2 3">
    <name type="scientific">Desulfosarcina widdelii</name>
    <dbReference type="NCBI Taxonomy" id="947919"/>
    <lineage>
        <taxon>Bacteria</taxon>
        <taxon>Pseudomonadati</taxon>
        <taxon>Thermodesulfobacteriota</taxon>
        <taxon>Desulfobacteria</taxon>
        <taxon>Desulfobacterales</taxon>
        <taxon>Desulfosarcinaceae</taxon>
        <taxon>Desulfosarcina</taxon>
    </lineage>
</organism>
<dbReference type="KEGG" id="dwd:DSCW_44640"/>
<dbReference type="RefSeq" id="WP_155305834.1">
    <property type="nucleotide sequence ID" value="NZ_AP021875.1"/>
</dbReference>
<evidence type="ECO:0000313" key="3">
    <source>
        <dbReference type="Proteomes" id="UP000427769"/>
    </source>
</evidence>
<sequence>MDEKQKKHRVFKEKGKIGQVTHWDLDYLSREEINDLYVQKREKNHRESHPEHRSGGKKLALMLIGMGLALLAGALFLASRL</sequence>